<feature type="domain" description="HNH nuclease" evidence="2">
    <location>
        <begin position="319"/>
        <end position="370"/>
    </location>
</feature>
<organism evidence="3 4">
    <name type="scientific">Jatrophihabitans cynanchi</name>
    <dbReference type="NCBI Taxonomy" id="2944128"/>
    <lineage>
        <taxon>Bacteria</taxon>
        <taxon>Bacillati</taxon>
        <taxon>Actinomycetota</taxon>
        <taxon>Actinomycetes</taxon>
        <taxon>Jatrophihabitantales</taxon>
        <taxon>Jatrophihabitantaceae</taxon>
        <taxon>Jatrophihabitans</taxon>
    </lineage>
</organism>
<evidence type="ECO:0000259" key="2">
    <source>
        <dbReference type="SMART" id="SM00507"/>
    </source>
</evidence>
<dbReference type="SMART" id="SM00507">
    <property type="entry name" value="HNHc"/>
    <property type="match status" value="1"/>
</dbReference>
<accession>A0ABY7JYB3</accession>
<keyword evidence="4" id="KW-1185">Reference proteome</keyword>
<dbReference type="RefSeq" id="WP_269443827.1">
    <property type="nucleotide sequence ID" value="NZ_CP097463.1"/>
</dbReference>
<dbReference type="EMBL" id="CP097463">
    <property type="protein sequence ID" value="WAX57288.1"/>
    <property type="molecule type" value="Genomic_DNA"/>
</dbReference>
<protein>
    <submittedName>
        <fullName evidence="3">HNH endonuclease</fullName>
    </submittedName>
</protein>
<evidence type="ECO:0000256" key="1">
    <source>
        <dbReference type="ARBA" id="ARBA00023450"/>
    </source>
</evidence>
<dbReference type="InterPro" id="IPR002711">
    <property type="entry name" value="HNH"/>
</dbReference>
<dbReference type="InterPro" id="IPR003870">
    <property type="entry name" value="DUF222"/>
</dbReference>
<dbReference type="Gene3D" id="1.10.30.50">
    <property type="match status" value="1"/>
</dbReference>
<dbReference type="GO" id="GO:0004519">
    <property type="term" value="F:endonuclease activity"/>
    <property type="evidence" value="ECO:0007669"/>
    <property type="project" value="UniProtKB-KW"/>
</dbReference>
<keyword evidence="3" id="KW-0378">Hydrolase</keyword>
<dbReference type="Proteomes" id="UP001164693">
    <property type="component" value="Chromosome"/>
</dbReference>
<evidence type="ECO:0000313" key="3">
    <source>
        <dbReference type="EMBL" id="WAX57288.1"/>
    </source>
</evidence>
<dbReference type="CDD" id="cd00085">
    <property type="entry name" value="HNHc"/>
    <property type="match status" value="1"/>
</dbReference>
<keyword evidence="3" id="KW-0255">Endonuclease</keyword>
<proteinExistence type="inferred from homology"/>
<keyword evidence="3" id="KW-0540">Nuclease</keyword>
<evidence type="ECO:0000313" key="4">
    <source>
        <dbReference type="Proteomes" id="UP001164693"/>
    </source>
</evidence>
<dbReference type="InterPro" id="IPR003615">
    <property type="entry name" value="HNH_nuc"/>
</dbReference>
<gene>
    <name evidence="3" type="ORF">M6B22_00630</name>
</gene>
<dbReference type="Pfam" id="PF02720">
    <property type="entry name" value="DUF222"/>
    <property type="match status" value="1"/>
</dbReference>
<sequence length="453" mass="49152">MAMTDSPGPVDDPAPLLSPVSESIADASLSTDELGSRIVALSGRLAAATCRFLLLVAEFDARDGFCRFGMASTAAWLQYACGTAHRTAVEHVRVARSLAAHPALASEMRAGRLSYSQVRAISRVADLGDDTMLTDLINLARNGTVGQLEDTVRGLRTVEDQNDEPAGRREQYVRRGWTGESQYRISARLDPEAGALLDSALDAVAAGAGLTQAEALVRLAEIGLAAVRDARARELRQDELAAVVVHLDVDRLPADAPDDTGGARSAERARRPVARIDHGPGLSDAVVRRMLCAGRVRTAVRDGTKVLDLGRSRRLVSTKQFRALVLRDGGCAAPGCRRRRHLHAHHVRHWIDGGPTDLANLILLCGAHHRALHDGAFRIVAHGDETFSFRLADGRDWPQHLDPARLIGTARWVEQEHDVVADAATTRWDGSRLDRDLAVWGIAQHLRRTRPAA</sequence>
<dbReference type="Pfam" id="PF01844">
    <property type="entry name" value="HNH"/>
    <property type="match status" value="1"/>
</dbReference>
<comment type="similarity">
    <text evidence="1">Belongs to the Rv1128c/1148c/1588c/1702c/1945/3466 family.</text>
</comment>
<reference evidence="3" key="1">
    <citation type="submission" date="2022-05" db="EMBL/GenBank/DDBJ databases">
        <title>Jatrophihabitans sp. SB3-54 whole genome sequence.</title>
        <authorList>
            <person name="Suh M.K."/>
            <person name="Eom M.K."/>
            <person name="Kim J.S."/>
            <person name="Kim H.S."/>
            <person name="Do H.E."/>
            <person name="Shin Y.K."/>
            <person name="Lee J.-S."/>
        </authorList>
    </citation>
    <scope>NUCLEOTIDE SEQUENCE</scope>
    <source>
        <strain evidence="3">SB3-54</strain>
    </source>
</reference>
<name>A0ABY7JYB3_9ACTN</name>